<keyword evidence="2" id="KW-1185">Reference proteome</keyword>
<accession>C6M0T5</accession>
<reference evidence="1" key="1">
    <citation type="submission" date="2009-07" db="EMBL/GenBank/DDBJ databases">
        <authorList>
            <person name="Weinstock G."/>
            <person name="Sodergren E."/>
            <person name="Clifton S."/>
            <person name="Fulton L."/>
            <person name="Fulton B."/>
            <person name="Courtney L."/>
            <person name="Fronick C."/>
            <person name="Harrison M."/>
            <person name="Strong C."/>
            <person name="Farmer C."/>
            <person name="Delahaunty K."/>
            <person name="Markovic C."/>
            <person name="Hall O."/>
            <person name="Minx P."/>
            <person name="Tomlinson C."/>
            <person name="Mitreva M."/>
            <person name="Nelson J."/>
            <person name="Hou S."/>
            <person name="Wollam A."/>
            <person name="Pepin K.H."/>
            <person name="Johnson M."/>
            <person name="Bhonagiri V."/>
            <person name="Nash W.E."/>
            <person name="Warren W."/>
            <person name="Chinwalla A."/>
            <person name="Mardis E.R."/>
            <person name="Wilson R.K."/>
        </authorList>
    </citation>
    <scope>NUCLEOTIDE SEQUENCE [LARGE SCALE GENOMIC DNA]</scope>
    <source>
        <strain evidence="1">ATCC 29256</strain>
    </source>
</reference>
<name>C6M0T5_NEISI</name>
<evidence type="ECO:0000313" key="2">
    <source>
        <dbReference type="Proteomes" id="UP000005365"/>
    </source>
</evidence>
<dbReference type="AlphaFoldDB" id="C6M0T5"/>
<evidence type="ECO:0000313" key="1">
    <source>
        <dbReference type="EMBL" id="EET46010.1"/>
    </source>
</evidence>
<proteinExistence type="predicted"/>
<comment type="caution">
    <text evidence="1">The sequence shown here is derived from an EMBL/GenBank/DDBJ whole genome shotgun (WGS) entry which is preliminary data.</text>
</comment>
<dbReference type="Proteomes" id="UP000005365">
    <property type="component" value="Unassembled WGS sequence"/>
</dbReference>
<sequence>MFGNHGLGGLLEEGAHEKSPKCLGGNLGDFGEFCKGLNPPVSIKV</sequence>
<organism evidence="1 2">
    <name type="scientific">Neisseria sicca ATCC 29256</name>
    <dbReference type="NCBI Taxonomy" id="547045"/>
    <lineage>
        <taxon>Bacteria</taxon>
        <taxon>Pseudomonadati</taxon>
        <taxon>Pseudomonadota</taxon>
        <taxon>Betaproteobacteria</taxon>
        <taxon>Neisseriales</taxon>
        <taxon>Neisseriaceae</taxon>
        <taxon>Neisseria</taxon>
    </lineage>
</organism>
<gene>
    <name evidence="1" type="ORF">NEISICOT_00111</name>
</gene>
<dbReference type="EMBL" id="ACKO02000001">
    <property type="protein sequence ID" value="EET46010.1"/>
    <property type="molecule type" value="Genomic_DNA"/>
</dbReference>
<protein>
    <submittedName>
        <fullName evidence="1">Uncharacterized protein</fullName>
    </submittedName>
</protein>